<feature type="domain" description="Protein kinase" evidence="8">
    <location>
        <begin position="5"/>
        <end position="278"/>
    </location>
</feature>
<dbReference type="OrthoDB" id="6111975at2"/>
<keyword evidence="5" id="KW-0067">ATP-binding</keyword>
<dbReference type="SMART" id="SM00220">
    <property type="entry name" value="S_TKc"/>
    <property type="match status" value="1"/>
</dbReference>
<dbReference type="RefSeq" id="WP_113959029.1">
    <property type="nucleotide sequence ID" value="NZ_QNRR01000004.1"/>
</dbReference>
<dbReference type="EMBL" id="QNRR01000004">
    <property type="protein sequence ID" value="RBP44646.1"/>
    <property type="molecule type" value="Genomic_DNA"/>
</dbReference>
<feature type="region of interest" description="Disordered" evidence="6">
    <location>
        <begin position="398"/>
        <end position="428"/>
    </location>
</feature>
<dbReference type="PANTHER" id="PTHR43671">
    <property type="entry name" value="SERINE/THREONINE-PROTEIN KINASE NEK"/>
    <property type="match status" value="1"/>
</dbReference>
<name>A0A366HPD5_9BACT</name>
<sequence length="697" mass="75607">MQARYKILEELGAGGAGAVYKAYDTQLDRYVAIKRLLSKEESDKGDSQSGNIKKEAASLATLQHPNVVSVFDLGSDEQGFFMVMELVEGDTLADWIGAAAMSLPDFNELATQTLEALVSAHSQSVLHRDLKPENIKVRRLPSGRLQVKVLDFGLARMSYGAKKMTEDQKGNILGSIYYMAPEQLNRKPLDGRTDLYSLGCVLYQALSGRRPFEADTVRGVMEAHLQHLVYPLSQIAPNIPQPVSDWVMWLFNLDASHRPTNAQQALNSLRGLAVAGWLSEGADSVQVAVAVPDEPVYRAPAPGVPRVSTGHIPPRPTGSVSQRITGTVPPRKPTGGVPPRRPTGSIPTPLPSPGRRPAKVEEDEEGGMNKKKMMIYAIGGGLLVVGALAFMFMGGDKPKPSAPGSSGPSIAGQAPGSPTSPEPPPRAANFIQPGVILHYRAGEKMDAYSEPNASVVAAKSGDRVLTWHDLSGAAGDGSLSAFGRQKQNCPLYLQETLSGLKFRTGLLRFEGTSGMVHTMALSNPSAKEYPLGGTQKDPGLTVVMLVRPNISDKDVRCLNIRNSEDKGHLSVRAYPNNEWKLGMKIGPTIKEAKVTGRPAKMFNLVGISWNANTSKMLLSIRTEDGGKGRAEADAPKEKADILNEIRISESNTSQPENLFKGDVVELMVWPYAMGWEERSGQEYRVVQEYFQKPGSRY</sequence>
<dbReference type="CDD" id="cd14014">
    <property type="entry name" value="STKc_PknB_like"/>
    <property type="match status" value="1"/>
</dbReference>
<dbReference type="Proteomes" id="UP000253426">
    <property type="component" value="Unassembled WGS sequence"/>
</dbReference>
<evidence type="ECO:0000313" key="9">
    <source>
        <dbReference type="EMBL" id="RBP44646.1"/>
    </source>
</evidence>
<feature type="compositionally biased region" description="Low complexity" evidence="6">
    <location>
        <begin position="325"/>
        <end position="344"/>
    </location>
</feature>
<proteinExistence type="predicted"/>
<feature type="compositionally biased region" description="Low complexity" evidence="6">
    <location>
        <begin position="402"/>
        <end position="417"/>
    </location>
</feature>
<evidence type="ECO:0000259" key="8">
    <source>
        <dbReference type="PROSITE" id="PS50011"/>
    </source>
</evidence>
<evidence type="ECO:0000256" key="3">
    <source>
        <dbReference type="ARBA" id="ARBA00022741"/>
    </source>
</evidence>
<keyword evidence="2" id="KW-0808">Transferase</keyword>
<dbReference type="PANTHER" id="PTHR43671:SF13">
    <property type="entry name" value="SERINE_THREONINE-PROTEIN KINASE NEK2"/>
    <property type="match status" value="1"/>
</dbReference>
<dbReference type="InterPro" id="IPR000719">
    <property type="entry name" value="Prot_kinase_dom"/>
</dbReference>
<protein>
    <recommendedName>
        <fullName evidence="1">non-specific serine/threonine protein kinase</fullName>
        <ecNumber evidence="1">2.7.11.1</ecNumber>
    </recommendedName>
</protein>
<dbReference type="InterPro" id="IPR050660">
    <property type="entry name" value="NEK_Ser/Thr_kinase"/>
</dbReference>
<dbReference type="Gene3D" id="3.30.200.20">
    <property type="entry name" value="Phosphorylase Kinase, domain 1"/>
    <property type="match status" value="1"/>
</dbReference>
<keyword evidence="3" id="KW-0547">Nucleotide-binding</keyword>
<dbReference type="PROSITE" id="PS50011">
    <property type="entry name" value="PROTEIN_KINASE_DOM"/>
    <property type="match status" value="1"/>
</dbReference>
<dbReference type="SUPFAM" id="SSF56112">
    <property type="entry name" value="Protein kinase-like (PK-like)"/>
    <property type="match status" value="1"/>
</dbReference>
<evidence type="ECO:0000256" key="1">
    <source>
        <dbReference type="ARBA" id="ARBA00012513"/>
    </source>
</evidence>
<reference evidence="9 10" key="1">
    <citation type="submission" date="2018-06" db="EMBL/GenBank/DDBJ databases">
        <title>Genomic Encyclopedia of Type Strains, Phase IV (KMG-IV): sequencing the most valuable type-strain genomes for metagenomic binning, comparative biology and taxonomic classification.</title>
        <authorList>
            <person name="Goeker M."/>
        </authorList>
    </citation>
    <scope>NUCLEOTIDE SEQUENCE [LARGE SCALE GENOMIC DNA]</scope>
    <source>
        <strain evidence="9 10">DSM 25532</strain>
    </source>
</reference>
<dbReference type="GO" id="GO:0005524">
    <property type="term" value="F:ATP binding"/>
    <property type="evidence" value="ECO:0007669"/>
    <property type="project" value="UniProtKB-KW"/>
</dbReference>
<evidence type="ECO:0000256" key="5">
    <source>
        <dbReference type="ARBA" id="ARBA00022840"/>
    </source>
</evidence>
<keyword evidence="4 9" id="KW-0418">Kinase</keyword>
<accession>A0A366HPD5</accession>
<dbReference type="Gene3D" id="1.10.510.10">
    <property type="entry name" value="Transferase(Phosphotransferase) domain 1"/>
    <property type="match status" value="1"/>
</dbReference>
<keyword evidence="10" id="KW-1185">Reference proteome</keyword>
<comment type="caution">
    <text evidence="9">The sequence shown here is derived from an EMBL/GenBank/DDBJ whole genome shotgun (WGS) entry which is preliminary data.</text>
</comment>
<keyword evidence="7" id="KW-0812">Transmembrane</keyword>
<evidence type="ECO:0000256" key="6">
    <source>
        <dbReference type="SAM" id="MobiDB-lite"/>
    </source>
</evidence>
<dbReference type="InterPro" id="IPR011009">
    <property type="entry name" value="Kinase-like_dom_sf"/>
</dbReference>
<keyword evidence="9" id="KW-0723">Serine/threonine-protein kinase</keyword>
<organism evidence="9 10">
    <name type="scientific">Roseimicrobium gellanilyticum</name>
    <dbReference type="NCBI Taxonomy" id="748857"/>
    <lineage>
        <taxon>Bacteria</taxon>
        <taxon>Pseudomonadati</taxon>
        <taxon>Verrucomicrobiota</taxon>
        <taxon>Verrucomicrobiia</taxon>
        <taxon>Verrucomicrobiales</taxon>
        <taxon>Verrucomicrobiaceae</taxon>
        <taxon>Roseimicrobium</taxon>
    </lineage>
</organism>
<dbReference type="AlphaFoldDB" id="A0A366HPD5"/>
<evidence type="ECO:0000313" key="10">
    <source>
        <dbReference type="Proteomes" id="UP000253426"/>
    </source>
</evidence>
<dbReference type="Pfam" id="PF00069">
    <property type="entry name" value="Pkinase"/>
    <property type="match status" value="1"/>
</dbReference>
<evidence type="ECO:0000256" key="4">
    <source>
        <dbReference type="ARBA" id="ARBA00022777"/>
    </source>
</evidence>
<keyword evidence="7" id="KW-0472">Membrane</keyword>
<evidence type="ECO:0000256" key="7">
    <source>
        <dbReference type="SAM" id="Phobius"/>
    </source>
</evidence>
<keyword evidence="7" id="KW-1133">Transmembrane helix</keyword>
<dbReference type="GO" id="GO:0004674">
    <property type="term" value="F:protein serine/threonine kinase activity"/>
    <property type="evidence" value="ECO:0007669"/>
    <property type="project" value="UniProtKB-KW"/>
</dbReference>
<feature type="region of interest" description="Disordered" evidence="6">
    <location>
        <begin position="301"/>
        <end position="366"/>
    </location>
</feature>
<evidence type="ECO:0000256" key="2">
    <source>
        <dbReference type="ARBA" id="ARBA00022679"/>
    </source>
</evidence>
<dbReference type="EC" id="2.7.11.1" evidence="1"/>
<feature type="transmembrane region" description="Helical" evidence="7">
    <location>
        <begin position="373"/>
        <end position="393"/>
    </location>
</feature>
<gene>
    <name evidence="9" type="ORF">DES53_104468</name>
</gene>